<dbReference type="RefSeq" id="WP_174191763.1">
    <property type="nucleotide sequence ID" value="NZ_JABULH010000001.1"/>
</dbReference>
<reference evidence="2 3" key="1">
    <citation type="submission" date="2020-06" db="EMBL/GenBank/DDBJ databases">
        <title>Sphingomonas hominis sp. nov., a member of the Sphingomonas, isolated from the hair of a 22-year-old girl.</title>
        <authorList>
            <person name="Zhang D.-F."/>
            <person name="Cui X.-W."/>
        </authorList>
    </citation>
    <scope>NUCLEOTIDE SEQUENCE [LARGE SCALE GENOMIC DNA]</scope>
    <source>
        <strain evidence="2 3">HHU CXW</strain>
    </source>
</reference>
<dbReference type="EMBL" id="JABULH010000001">
    <property type="protein sequence ID" value="NTS63646.1"/>
    <property type="molecule type" value="Genomic_DNA"/>
</dbReference>
<feature type="transmembrane region" description="Helical" evidence="1">
    <location>
        <begin position="94"/>
        <end position="119"/>
    </location>
</feature>
<organism evidence="2 3">
    <name type="scientific">Sphingomonas hominis</name>
    <dbReference type="NCBI Taxonomy" id="2741495"/>
    <lineage>
        <taxon>Bacteria</taxon>
        <taxon>Pseudomonadati</taxon>
        <taxon>Pseudomonadota</taxon>
        <taxon>Alphaproteobacteria</taxon>
        <taxon>Sphingomonadales</taxon>
        <taxon>Sphingomonadaceae</taxon>
        <taxon>Sphingomonas</taxon>
    </lineage>
</organism>
<evidence type="ECO:0000256" key="1">
    <source>
        <dbReference type="SAM" id="Phobius"/>
    </source>
</evidence>
<feature type="transmembrane region" description="Helical" evidence="1">
    <location>
        <begin position="190"/>
        <end position="220"/>
    </location>
</feature>
<evidence type="ECO:0000313" key="2">
    <source>
        <dbReference type="EMBL" id="NTS63646.1"/>
    </source>
</evidence>
<evidence type="ECO:0008006" key="4">
    <source>
        <dbReference type="Google" id="ProtNLM"/>
    </source>
</evidence>
<proteinExistence type="predicted"/>
<protein>
    <recommendedName>
        <fullName evidence="4">Glycerophosphoryl diester phosphodiesterase membrane domain-containing protein</fullName>
    </recommendedName>
</protein>
<keyword evidence="1" id="KW-0472">Membrane</keyword>
<feature type="transmembrane region" description="Helical" evidence="1">
    <location>
        <begin position="50"/>
        <end position="73"/>
    </location>
</feature>
<name>A0ABX2JE53_9SPHN</name>
<accession>A0ABX2JE53</accession>
<sequence length="283" mass="28464">MGLVWDRTMDVLRGRGGILAQLAALFLFVPGVVSAIVSSLATPATPLAAVASLVSIVASVLLIAGVLAITAVASDPAVDTARAIRIAGARLLPALGAIALIGVALFAVLIPIMLLIVQAGATVDPTNGTFSFARASGDALNLAGIAALLAMIAGLWLTAKLVPLLAVIVNERRGIGAFARSFRLTRGSALRLVGVVILYAIVVVVSVIAVTTVVGAVAWLLLGPGALNSVKFVTSVASSAVTAPLTVVQSVFYTRFYVAACEREAPAAGIGAAGAATDAHPLT</sequence>
<feature type="transmembrane region" description="Helical" evidence="1">
    <location>
        <begin position="139"/>
        <end position="169"/>
    </location>
</feature>
<evidence type="ECO:0000313" key="3">
    <source>
        <dbReference type="Proteomes" id="UP000621447"/>
    </source>
</evidence>
<keyword evidence="3" id="KW-1185">Reference proteome</keyword>
<keyword evidence="1" id="KW-1133">Transmembrane helix</keyword>
<gene>
    <name evidence="2" type="ORF">HRV97_00555</name>
</gene>
<feature type="transmembrane region" description="Helical" evidence="1">
    <location>
        <begin position="232"/>
        <end position="253"/>
    </location>
</feature>
<comment type="caution">
    <text evidence="2">The sequence shown here is derived from an EMBL/GenBank/DDBJ whole genome shotgun (WGS) entry which is preliminary data.</text>
</comment>
<keyword evidence="1" id="KW-0812">Transmembrane</keyword>
<dbReference type="Proteomes" id="UP000621447">
    <property type="component" value="Unassembled WGS sequence"/>
</dbReference>